<evidence type="ECO:0000313" key="3">
    <source>
        <dbReference type="Proteomes" id="UP001056455"/>
    </source>
</evidence>
<keyword evidence="1" id="KW-0812">Transmembrane</keyword>
<dbReference type="RefSeq" id="WP_252592242.1">
    <property type="nucleotide sequence ID" value="NZ_CP099489.1"/>
</dbReference>
<dbReference type="EMBL" id="CP099489">
    <property type="protein sequence ID" value="USQ79282.1"/>
    <property type="molecule type" value="Genomic_DNA"/>
</dbReference>
<protein>
    <submittedName>
        <fullName evidence="2">Uncharacterized protein</fullName>
    </submittedName>
</protein>
<proteinExistence type="predicted"/>
<keyword evidence="1" id="KW-1133">Transmembrane helix</keyword>
<accession>A0ABY4YRA7</accession>
<name>A0ABY4YRA7_9MICO</name>
<gene>
    <name evidence="2" type="ORF">NF556_16970</name>
</gene>
<sequence>MGIVLTVLAVVFLLVGVAAAGMAARLSSAGDAPAVAERQRRLRFRLATPAFLLGVLLFVASRFV</sequence>
<reference evidence="2" key="1">
    <citation type="submission" date="2022-06" db="EMBL/GenBank/DDBJ databases">
        <title>Ornithinimicrobium HY1793.</title>
        <authorList>
            <person name="Huang Y."/>
        </authorList>
    </citation>
    <scope>NUCLEOTIDE SEQUENCE</scope>
    <source>
        <strain evidence="2">HY1793</strain>
    </source>
</reference>
<feature type="transmembrane region" description="Helical" evidence="1">
    <location>
        <begin position="46"/>
        <end position="63"/>
    </location>
</feature>
<dbReference type="Proteomes" id="UP001056455">
    <property type="component" value="Chromosome"/>
</dbReference>
<organism evidence="2 3">
    <name type="scientific">Ornithinimicrobium faecis</name>
    <dbReference type="NCBI Taxonomy" id="2934158"/>
    <lineage>
        <taxon>Bacteria</taxon>
        <taxon>Bacillati</taxon>
        <taxon>Actinomycetota</taxon>
        <taxon>Actinomycetes</taxon>
        <taxon>Micrococcales</taxon>
        <taxon>Ornithinimicrobiaceae</taxon>
        <taxon>Ornithinimicrobium</taxon>
    </lineage>
</organism>
<evidence type="ECO:0000256" key="1">
    <source>
        <dbReference type="SAM" id="Phobius"/>
    </source>
</evidence>
<evidence type="ECO:0000313" key="2">
    <source>
        <dbReference type="EMBL" id="USQ79282.1"/>
    </source>
</evidence>
<keyword evidence="3" id="KW-1185">Reference proteome</keyword>
<keyword evidence="1" id="KW-0472">Membrane</keyword>